<reference evidence="1 2" key="1">
    <citation type="submission" date="2016-11" db="EMBL/GenBank/DDBJ databases">
        <authorList>
            <person name="Jaros S."/>
            <person name="Januszkiewicz K."/>
            <person name="Wedrychowicz H."/>
        </authorList>
    </citation>
    <scope>NUCLEOTIDE SEQUENCE [LARGE SCALE GENOMIC DNA]</scope>
    <source>
        <strain evidence="1 2">DSM 14809</strain>
    </source>
</reference>
<keyword evidence="2" id="KW-1185">Reference proteome</keyword>
<dbReference type="AlphaFoldDB" id="A0A1M6JV33"/>
<dbReference type="Proteomes" id="UP000184185">
    <property type="component" value="Unassembled WGS sequence"/>
</dbReference>
<evidence type="ECO:0000313" key="1">
    <source>
        <dbReference type="EMBL" id="SHJ50584.1"/>
    </source>
</evidence>
<accession>A0A1M6JV33</accession>
<sequence length="87" mass="9846">MDAKKAWENVILHEGETFKTVSGLEFTYTMSREKNSFKTSRTNYSLGKTNFEKACALMPAENTKFLSDNGVRGQAYVFALLTDPRIV</sequence>
<protein>
    <submittedName>
        <fullName evidence="1">Uncharacterized protein</fullName>
    </submittedName>
</protein>
<organism evidence="1 2">
    <name type="scientific">Pseudobutyrivibrio xylanivorans DSM 14809</name>
    <dbReference type="NCBI Taxonomy" id="1123012"/>
    <lineage>
        <taxon>Bacteria</taxon>
        <taxon>Bacillati</taxon>
        <taxon>Bacillota</taxon>
        <taxon>Clostridia</taxon>
        <taxon>Lachnospirales</taxon>
        <taxon>Lachnospiraceae</taxon>
        <taxon>Pseudobutyrivibrio</taxon>
    </lineage>
</organism>
<dbReference type="OrthoDB" id="9795921at2"/>
<gene>
    <name evidence="1" type="ORF">SAMN02745725_02693</name>
</gene>
<name>A0A1M6JV33_PSEXY</name>
<proteinExistence type="predicted"/>
<dbReference type="RefSeq" id="WP_072918928.1">
    <property type="nucleotide sequence ID" value="NZ_FQYQ01000026.1"/>
</dbReference>
<dbReference type="EMBL" id="FQYQ01000026">
    <property type="protein sequence ID" value="SHJ50584.1"/>
    <property type="molecule type" value="Genomic_DNA"/>
</dbReference>
<evidence type="ECO:0000313" key="2">
    <source>
        <dbReference type="Proteomes" id="UP000184185"/>
    </source>
</evidence>